<gene>
    <name evidence="1" type="ORF">J9253_00150</name>
</gene>
<dbReference type="Proteomes" id="UP000672039">
    <property type="component" value="Chromosome"/>
</dbReference>
<evidence type="ECO:0000313" key="1">
    <source>
        <dbReference type="EMBL" id="QTR46412.1"/>
    </source>
</evidence>
<keyword evidence="2" id="KW-1185">Reference proteome</keyword>
<name>A0ABX7WTS4_9GAMM</name>
<dbReference type="InterPro" id="IPR036736">
    <property type="entry name" value="ACP-like_sf"/>
</dbReference>
<dbReference type="Gene3D" id="1.10.1200.10">
    <property type="entry name" value="ACP-like"/>
    <property type="match status" value="1"/>
</dbReference>
<protein>
    <submittedName>
        <fullName evidence="1">Acyl carrier protein</fullName>
    </submittedName>
</protein>
<dbReference type="RefSeq" id="WP_210222748.1">
    <property type="nucleotide sequence ID" value="NZ_CP072801.1"/>
</dbReference>
<sequence>MQNAEKLYATFSQALGISLSRINDELKYNSIPEWDSVAHMALIAEIETTFDIMLDTDDIIDMSSVSKAKEILSKYEVDFQS</sequence>
<reference evidence="1 2" key="1">
    <citation type="submission" date="2021-04" db="EMBL/GenBank/DDBJ databases">
        <title>Genomics, taxonomy and metabolism of representatives of sulfur bacteria of the genus Thiothrix: Thiothrix fructosivorans QT, Thiothrix unzii A1T and three new species, Thiothrix subterranea sp. nov., Thiothrix litoralis sp. nov. and 'Candidatus Thiothrix anitrata' sp. nov.</title>
        <authorList>
            <person name="Ravin N.V."/>
            <person name="Smolyakov D."/>
            <person name="Rudenko T.S."/>
            <person name="Mardanov A.V."/>
            <person name="Beletsky A.V."/>
            <person name="Markov N.D."/>
            <person name="Fomenkov A.I."/>
            <person name="Roberts R.J."/>
            <person name="Karnachuk O.V."/>
            <person name="Novikov A."/>
            <person name="Grabovich M.Y."/>
        </authorList>
    </citation>
    <scope>NUCLEOTIDE SEQUENCE [LARGE SCALE GENOMIC DNA]</scope>
    <source>
        <strain evidence="1 2">AS</strain>
    </source>
</reference>
<organism evidence="1 2">
    <name type="scientific">Thiothrix litoralis</name>
    <dbReference type="NCBI Taxonomy" id="2891210"/>
    <lineage>
        <taxon>Bacteria</taxon>
        <taxon>Pseudomonadati</taxon>
        <taxon>Pseudomonadota</taxon>
        <taxon>Gammaproteobacteria</taxon>
        <taxon>Thiotrichales</taxon>
        <taxon>Thiotrichaceae</taxon>
        <taxon>Thiothrix</taxon>
    </lineage>
</organism>
<dbReference type="EMBL" id="CP072801">
    <property type="protein sequence ID" value="QTR46412.1"/>
    <property type="molecule type" value="Genomic_DNA"/>
</dbReference>
<evidence type="ECO:0000313" key="2">
    <source>
        <dbReference type="Proteomes" id="UP000672039"/>
    </source>
</evidence>
<dbReference type="SUPFAM" id="SSF47336">
    <property type="entry name" value="ACP-like"/>
    <property type="match status" value="1"/>
</dbReference>
<proteinExistence type="predicted"/>
<accession>A0ABX7WTS4</accession>